<protein>
    <submittedName>
        <fullName evidence="2">3-phenylpropionate/cinnamic acid dioxygenase subunit beta</fullName>
    </submittedName>
</protein>
<gene>
    <name evidence="2" type="ORF">GBAR_LOCUS24204</name>
</gene>
<keyword evidence="1" id="KW-0560">Oxidoreductase</keyword>
<dbReference type="AlphaFoldDB" id="A0AA35T9A5"/>
<reference evidence="2" key="1">
    <citation type="submission" date="2023-03" db="EMBL/GenBank/DDBJ databases">
        <authorList>
            <person name="Steffen K."/>
            <person name="Cardenas P."/>
        </authorList>
    </citation>
    <scope>NUCLEOTIDE SEQUENCE</scope>
</reference>
<dbReference type="EMBL" id="CASHTH010003343">
    <property type="protein sequence ID" value="CAI8043637.1"/>
    <property type="molecule type" value="Genomic_DNA"/>
</dbReference>
<dbReference type="GO" id="GO:0051213">
    <property type="term" value="F:dioxygenase activity"/>
    <property type="evidence" value="ECO:0007669"/>
    <property type="project" value="UniProtKB-KW"/>
</dbReference>
<dbReference type="CDD" id="cd00667">
    <property type="entry name" value="ring_hydroxylating_dioxygenases_beta"/>
    <property type="match status" value="1"/>
</dbReference>
<keyword evidence="2" id="KW-0223">Dioxygenase</keyword>
<dbReference type="Gene3D" id="3.10.450.50">
    <property type="match status" value="1"/>
</dbReference>
<proteinExistence type="predicted"/>
<sequence length="168" mass="20145">MTEPNLQEIEQFLYREARLLDNRQFHQWLELLAEDVRYWMPCGHPVTRPSDPRDLTEPDELVVIDEDMDSLRRRIERLDSGFAWAEDPPSRTRHFISNVELESTESPDEVKVYSNFIMYRTRGEREEDFYVGSREDILRRSEKGWLIAYRRIILDQTVISAKNVSNFF</sequence>
<evidence type="ECO:0000313" key="2">
    <source>
        <dbReference type="EMBL" id="CAI8043637.1"/>
    </source>
</evidence>
<keyword evidence="3" id="KW-1185">Reference proteome</keyword>
<dbReference type="NCBIfam" id="NF007479">
    <property type="entry name" value="PRK10069.1"/>
    <property type="match status" value="1"/>
</dbReference>
<dbReference type="SUPFAM" id="SSF54427">
    <property type="entry name" value="NTF2-like"/>
    <property type="match status" value="1"/>
</dbReference>
<dbReference type="GO" id="GO:0019380">
    <property type="term" value="P:3-phenylpropionate catabolic process"/>
    <property type="evidence" value="ECO:0007669"/>
    <property type="project" value="TreeGrafter"/>
</dbReference>
<dbReference type="PANTHER" id="PTHR41534:SF2">
    <property type="entry name" value="3-PHENYLPROPIONATE_CINNAMIC ACID DIOXYGENASE SUBUNIT BETA"/>
    <property type="match status" value="1"/>
</dbReference>
<comment type="caution">
    <text evidence="2">The sequence shown here is derived from an EMBL/GenBank/DDBJ whole genome shotgun (WGS) entry which is preliminary data.</text>
</comment>
<dbReference type="Proteomes" id="UP001174909">
    <property type="component" value="Unassembled WGS sequence"/>
</dbReference>
<accession>A0AA35T9A5</accession>
<dbReference type="Pfam" id="PF00866">
    <property type="entry name" value="Ring_hydroxyl_B"/>
    <property type="match status" value="1"/>
</dbReference>
<name>A0AA35T9A5_GEOBA</name>
<organism evidence="2 3">
    <name type="scientific">Geodia barretti</name>
    <name type="common">Barrett's horny sponge</name>
    <dbReference type="NCBI Taxonomy" id="519541"/>
    <lineage>
        <taxon>Eukaryota</taxon>
        <taxon>Metazoa</taxon>
        <taxon>Porifera</taxon>
        <taxon>Demospongiae</taxon>
        <taxon>Heteroscleromorpha</taxon>
        <taxon>Tetractinellida</taxon>
        <taxon>Astrophorina</taxon>
        <taxon>Geodiidae</taxon>
        <taxon>Geodia</taxon>
    </lineage>
</organism>
<dbReference type="InterPro" id="IPR000391">
    <property type="entry name" value="Rng_hydr_dOase-bsu"/>
</dbReference>
<dbReference type="PANTHER" id="PTHR41534">
    <property type="entry name" value="BLR3401 PROTEIN"/>
    <property type="match status" value="1"/>
</dbReference>
<evidence type="ECO:0000313" key="3">
    <source>
        <dbReference type="Proteomes" id="UP001174909"/>
    </source>
</evidence>
<evidence type="ECO:0000256" key="1">
    <source>
        <dbReference type="ARBA" id="ARBA00023002"/>
    </source>
</evidence>
<dbReference type="InterPro" id="IPR032710">
    <property type="entry name" value="NTF2-like_dom_sf"/>
</dbReference>